<proteinExistence type="predicted"/>
<dbReference type="InterPro" id="IPR029068">
    <property type="entry name" value="Glyas_Bleomycin-R_OHBP_Dase"/>
</dbReference>
<evidence type="ECO:0000313" key="3">
    <source>
        <dbReference type="Proteomes" id="UP001198901"/>
    </source>
</evidence>
<dbReference type="Gene3D" id="3.10.180.10">
    <property type="entry name" value="2,3-Dihydroxybiphenyl 1,2-Dioxygenase, domain 1"/>
    <property type="match status" value="1"/>
</dbReference>
<evidence type="ECO:0000259" key="1">
    <source>
        <dbReference type="PROSITE" id="PS51819"/>
    </source>
</evidence>
<dbReference type="RefSeq" id="WP_224529928.1">
    <property type="nucleotide sequence ID" value="NZ_JAIUJR010000008.1"/>
</dbReference>
<dbReference type="EMBL" id="JAIUJR010000008">
    <property type="protein sequence ID" value="MCA0133282.1"/>
    <property type="molecule type" value="Genomic_DNA"/>
</dbReference>
<reference evidence="3" key="1">
    <citation type="submission" date="2023-07" db="EMBL/GenBank/DDBJ databases">
        <authorList>
            <person name="Yue Y."/>
        </authorList>
    </citation>
    <scope>NUCLEOTIDE SEQUENCE [LARGE SCALE GENOMIC DNA]</scope>
    <source>
        <strain evidence="3">D23</strain>
    </source>
</reference>
<protein>
    <submittedName>
        <fullName evidence="2">VOC family protein</fullName>
    </submittedName>
</protein>
<dbReference type="CDD" id="cd06587">
    <property type="entry name" value="VOC"/>
    <property type="match status" value="1"/>
</dbReference>
<dbReference type="Proteomes" id="UP001198901">
    <property type="component" value="Unassembled WGS sequence"/>
</dbReference>
<dbReference type="PROSITE" id="PS51819">
    <property type="entry name" value="VOC"/>
    <property type="match status" value="1"/>
</dbReference>
<dbReference type="SUPFAM" id="SSF54593">
    <property type="entry name" value="Glyoxalase/Bleomycin resistance protein/Dihydroxybiphenyl dioxygenase"/>
    <property type="match status" value="1"/>
</dbReference>
<dbReference type="InterPro" id="IPR037523">
    <property type="entry name" value="VOC_core"/>
</dbReference>
<gene>
    <name evidence="2" type="ORF">LBU54_11860</name>
</gene>
<sequence length="118" mass="13699">MLGLRTTIYKVDNLDKAKAWYTKAFKVKPYFDEPYYVGFNVEGYELGLQEEPSIKGDSVYVYWGVEDIHEEYKRFLSLGAVSHEEPMNVGGELMVCSVKDPWNNIIGLIYNPYFQLPK</sequence>
<name>A0ABS7XWK6_9FLAO</name>
<comment type="caution">
    <text evidence="2">The sequence shown here is derived from an EMBL/GenBank/DDBJ whole genome shotgun (WGS) entry which is preliminary data.</text>
</comment>
<organism evidence="2 3">
    <name type="scientific">Winogradskyella alexanderae</name>
    <dbReference type="NCBI Taxonomy" id="2877123"/>
    <lineage>
        <taxon>Bacteria</taxon>
        <taxon>Pseudomonadati</taxon>
        <taxon>Bacteroidota</taxon>
        <taxon>Flavobacteriia</taxon>
        <taxon>Flavobacteriales</taxon>
        <taxon>Flavobacteriaceae</taxon>
        <taxon>Winogradskyella</taxon>
    </lineage>
</organism>
<dbReference type="InterPro" id="IPR004360">
    <property type="entry name" value="Glyas_Fos-R_dOase_dom"/>
</dbReference>
<keyword evidence="3" id="KW-1185">Reference proteome</keyword>
<evidence type="ECO:0000313" key="2">
    <source>
        <dbReference type="EMBL" id="MCA0133282.1"/>
    </source>
</evidence>
<feature type="domain" description="VOC" evidence="1">
    <location>
        <begin position="3"/>
        <end position="111"/>
    </location>
</feature>
<dbReference type="Pfam" id="PF00903">
    <property type="entry name" value="Glyoxalase"/>
    <property type="match status" value="1"/>
</dbReference>
<accession>A0ABS7XWK6</accession>